<dbReference type="KEGG" id="nss:113421177"/>
<dbReference type="PANTHER" id="PTHR20914:SF25">
    <property type="entry name" value="PHOSPHOLIPASE A2 INHIBITOR AND LY6_PLAUR DOMAIN-CONTAINING PROTEIN"/>
    <property type="match status" value="1"/>
</dbReference>
<dbReference type="CDD" id="cd23557">
    <property type="entry name" value="TFP_LU_ECD_uPAR_rpt2"/>
    <property type="match status" value="1"/>
</dbReference>
<feature type="compositionally biased region" description="Polar residues" evidence="4">
    <location>
        <begin position="437"/>
        <end position="446"/>
    </location>
</feature>
<dbReference type="InterPro" id="IPR045860">
    <property type="entry name" value="Snake_toxin-like_sf"/>
</dbReference>
<dbReference type="RefSeq" id="XP_026537220.1">
    <property type="nucleotide sequence ID" value="XM_026681435.1"/>
</dbReference>
<feature type="compositionally biased region" description="Low complexity" evidence="4">
    <location>
        <begin position="415"/>
        <end position="436"/>
    </location>
</feature>
<dbReference type="Pfam" id="PF00021">
    <property type="entry name" value="UPAR_LY6"/>
    <property type="match status" value="3"/>
</dbReference>
<dbReference type="Gene3D" id="2.10.60.10">
    <property type="entry name" value="CD59"/>
    <property type="match status" value="3"/>
</dbReference>
<feature type="compositionally biased region" description="Polar residues" evidence="4">
    <location>
        <begin position="583"/>
        <end position="593"/>
    </location>
</feature>
<proteinExistence type="predicted"/>
<dbReference type="InterPro" id="IPR016054">
    <property type="entry name" value="LY6_UPA_recep-like"/>
</dbReference>
<feature type="signal peptide" evidence="5">
    <location>
        <begin position="1"/>
        <end position="19"/>
    </location>
</feature>
<feature type="region of interest" description="Disordered" evidence="4">
    <location>
        <begin position="576"/>
        <end position="597"/>
    </location>
</feature>
<dbReference type="AlphaFoldDB" id="A0A6J1V388"/>
<evidence type="ECO:0000256" key="3">
    <source>
        <dbReference type="ARBA" id="ARBA00023157"/>
    </source>
</evidence>
<evidence type="ECO:0000256" key="2">
    <source>
        <dbReference type="ARBA" id="ARBA00022525"/>
    </source>
</evidence>
<evidence type="ECO:0000256" key="1">
    <source>
        <dbReference type="ARBA" id="ARBA00004613"/>
    </source>
</evidence>
<evidence type="ECO:0000313" key="8">
    <source>
        <dbReference type="RefSeq" id="XP_026537220.1"/>
    </source>
</evidence>
<name>A0A6J1V388_9SAUR</name>
<feature type="region of interest" description="Disordered" evidence="4">
    <location>
        <begin position="510"/>
        <end position="564"/>
    </location>
</feature>
<feature type="compositionally biased region" description="Low complexity" evidence="4">
    <location>
        <begin position="550"/>
        <end position="564"/>
    </location>
</feature>
<dbReference type="CDD" id="cd23558">
    <property type="entry name" value="TFP_LU_ECD_uPAR_rpt3"/>
    <property type="match status" value="1"/>
</dbReference>
<organism evidence="7 8">
    <name type="scientific">Notechis scutatus</name>
    <name type="common">mainland tiger snake</name>
    <dbReference type="NCBI Taxonomy" id="8663"/>
    <lineage>
        <taxon>Eukaryota</taxon>
        <taxon>Metazoa</taxon>
        <taxon>Chordata</taxon>
        <taxon>Craniata</taxon>
        <taxon>Vertebrata</taxon>
        <taxon>Euteleostomi</taxon>
        <taxon>Lepidosauria</taxon>
        <taxon>Squamata</taxon>
        <taxon>Bifurcata</taxon>
        <taxon>Unidentata</taxon>
        <taxon>Episquamata</taxon>
        <taxon>Toxicofera</taxon>
        <taxon>Serpentes</taxon>
        <taxon>Colubroidea</taxon>
        <taxon>Elapidae</taxon>
        <taxon>Hydrophiinae</taxon>
        <taxon>Notechis</taxon>
    </lineage>
</organism>
<keyword evidence="3" id="KW-1015">Disulfide bond</keyword>
<reference evidence="8" key="1">
    <citation type="submission" date="2025-08" db="UniProtKB">
        <authorList>
            <consortium name="RefSeq"/>
        </authorList>
    </citation>
    <scope>IDENTIFICATION</scope>
</reference>
<dbReference type="InterPro" id="IPR050918">
    <property type="entry name" value="CNF-like_PLA2_Inhibitor"/>
</dbReference>
<sequence>MAKNLLMVLLLTLLSQVFCLQCNTCHGEYNCVGQNMTCEDSSASCTTSVRKAHVSFLEFQTVRKGCARQLYPFESFSMTSHLVTLSYQANYCAEDGCNNETYFVSHPAPTNHMRCHTCASQGAWCPEASRTQISCVGHQEQCVDLDITGKLGPYSNLKLKGCANLPRCEDTLSFYSGSQIIHASCCNTPLCNTFTPDLHLESQAPNGLECYSCVDGQGSGGRCSNKTISKVKCTGVRNMCLEGIGNSRKAGEEVSLVTFKGCASPAMCQSSLLELVQELEDADIICCQGNLCNNRIVDGVITEPRDSADSPENTEDIGCVTFDSKPSEPTPKSDCFDSDEMEDLMVLVDSPPGEGPSSRNHTDKETVYMVDEKKASENLVNESHVRPSSHHDQTFVGGKPYEETLSGNSSESRETSFSTGDSHTGHGSSGSSLATTNLETSNSTSGYPGGVALLIPFIVPQRNKTASPTTPSPIQTSTSKEVLIASSNDDKCETKEKCLSSGGHFIVTKEKDHEGSSSSHPASSSHGSRTPVNTSSSAEDAPDAGNFLREGSNQESESYSSSTENIHNASVLAIEEHGAPHSPATNTSESTNMEHGYGTSGGDNFIVDNSIPVSTPTSRNATSDGLASNVLPRLPITSIDNSSFIVEGKYGANASSAANTKSNSIHNPGMGLVVAPSTSRPKTKTPCNQTGCENPFEVNLVTSFGAAEEEATRNASTSFFSDPKSPEHNTAVKEQHNSGALGLATNLGLFSLTLLLAALT</sequence>
<protein>
    <submittedName>
        <fullName evidence="8">Mucin-12-like</fullName>
    </submittedName>
</protein>
<evidence type="ECO:0000313" key="7">
    <source>
        <dbReference type="Proteomes" id="UP000504612"/>
    </source>
</evidence>
<feature type="compositionally biased region" description="Basic and acidic residues" evidence="4">
    <location>
        <begin position="383"/>
        <end position="393"/>
    </location>
</feature>
<comment type="subcellular location">
    <subcellularLocation>
        <location evidence="1">Secreted</location>
    </subcellularLocation>
</comment>
<feature type="compositionally biased region" description="Low complexity" evidence="4">
    <location>
        <begin position="516"/>
        <end position="528"/>
    </location>
</feature>
<keyword evidence="5" id="KW-0732">Signal</keyword>
<evidence type="ECO:0000259" key="6">
    <source>
        <dbReference type="SMART" id="SM00134"/>
    </source>
</evidence>
<dbReference type="Proteomes" id="UP000504612">
    <property type="component" value="Unplaced"/>
</dbReference>
<keyword evidence="7" id="KW-1185">Reference proteome</keyword>
<feature type="region of interest" description="Disordered" evidence="4">
    <location>
        <begin position="463"/>
        <end position="482"/>
    </location>
</feature>
<feature type="domain" description="UPAR/Ly6" evidence="6">
    <location>
        <begin position="208"/>
        <end position="307"/>
    </location>
</feature>
<gene>
    <name evidence="8" type="primary">LOC113421177</name>
</gene>
<evidence type="ECO:0000256" key="4">
    <source>
        <dbReference type="SAM" id="MobiDB-lite"/>
    </source>
</evidence>
<evidence type="ECO:0000256" key="5">
    <source>
        <dbReference type="SAM" id="SignalP"/>
    </source>
</evidence>
<feature type="domain" description="UPAR/Ly6" evidence="6">
    <location>
        <begin position="113"/>
        <end position="205"/>
    </location>
</feature>
<dbReference type="SUPFAM" id="SSF57302">
    <property type="entry name" value="Snake toxin-like"/>
    <property type="match status" value="3"/>
</dbReference>
<dbReference type="GO" id="GO:0005576">
    <property type="term" value="C:extracellular region"/>
    <property type="evidence" value="ECO:0007669"/>
    <property type="project" value="UniProtKB-SubCell"/>
</dbReference>
<dbReference type="GeneID" id="113421177"/>
<feature type="compositionally biased region" description="Low complexity" evidence="4">
    <location>
        <begin position="467"/>
        <end position="479"/>
    </location>
</feature>
<keyword evidence="2" id="KW-0964">Secreted</keyword>
<dbReference type="SMART" id="SM00134">
    <property type="entry name" value="LU"/>
    <property type="match status" value="3"/>
</dbReference>
<accession>A0A6J1V388</accession>
<dbReference type="PANTHER" id="PTHR20914">
    <property type="entry name" value="LY6/PLAUR DOMAIN-CONTAINING PROTEIN 8"/>
    <property type="match status" value="1"/>
</dbReference>
<feature type="region of interest" description="Disordered" evidence="4">
    <location>
        <begin position="303"/>
        <end position="337"/>
    </location>
</feature>
<feature type="chain" id="PRO_5027001169" evidence="5">
    <location>
        <begin position="20"/>
        <end position="760"/>
    </location>
</feature>
<feature type="region of interest" description="Disordered" evidence="4">
    <location>
        <begin position="378"/>
        <end position="447"/>
    </location>
</feature>
<feature type="domain" description="UPAR/Ly6" evidence="6">
    <location>
        <begin position="20"/>
        <end position="105"/>
    </location>
</feature>